<evidence type="ECO:0000256" key="5">
    <source>
        <dbReference type="SAM" id="Phobius"/>
    </source>
</evidence>
<feature type="transmembrane region" description="Helical" evidence="5">
    <location>
        <begin position="86"/>
        <end position="107"/>
    </location>
</feature>
<keyword evidence="7" id="KW-1185">Reference proteome</keyword>
<protein>
    <recommendedName>
        <fullName evidence="8">Import component protein</fullName>
    </recommendedName>
</protein>
<evidence type="ECO:0000256" key="3">
    <source>
        <dbReference type="ARBA" id="ARBA00022989"/>
    </source>
</evidence>
<sequence>MVQVVLKYSNILTEHKHLIITSMDSKLQSILSYLGILWLVAYFMGKDQRDDFSRFHLKQGLGLIIFSFIFSIALGIIAAIVPAIGIFVNIASILILVLLVIGIMNAANGKMKPLPIIGDYFSNSFKFIDQN</sequence>
<gene>
    <name evidence="6" type="ORF">GCM10022216_28100</name>
</gene>
<dbReference type="EMBL" id="BAAAZI010000011">
    <property type="protein sequence ID" value="GAA4144773.1"/>
    <property type="molecule type" value="Genomic_DNA"/>
</dbReference>
<keyword evidence="4 5" id="KW-0472">Membrane</keyword>
<name>A0ABP7Z0B5_9SPHI</name>
<dbReference type="InterPro" id="IPR019109">
    <property type="entry name" value="MamF_MmsF"/>
</dbReference>
<dbReference type="Pfam" id="PF09685">
    <property type="entry name" value="MamF_MmsF"/>
    <property type="match status" value="1"/>
</dbReference>
<accession>A0ABP7Z0B5</accession>
<keyword evidence="2 5" id="KW-0812">Transmembrane</keyword>
<proteinExistence type="predicted"/>
<evidence type="ECO:0000256" key="1">
    <source>
        <dbReference type="ARBA" id="ARBA00004141"/>
    </source>
</evidence>
<keyword evidence="3 5" id="KW-1133">Transmembrane helix</keyword>
<evidence type="ECO:0000313" key="6">
    <source>
        <dbReference type="EMBL" id="GAA4144773.1"/>
    </source>
</evidence>
<evidence type="ECO:0000313" key="7">
    <source>
        <dbReference type="Proteomes" id="UP001500101"/>
    </source>
</evidence>
<evidence type="ECO:0008006" key="8">
    <source>
        <dbReference type="Google" id="ProtNLM"/>
    </source>
</evidence>
<dbReference type="Proteomes" id="UP001500101">
    <property type="component" value="Unassembled WGS sequence"/>
</dbReference>
<evidence type="ECO:0000256" key="2">
    <source>
        <dbReference type="ARBA" id="ARBA00022692"/>
    </source>
</evidence>
<organism evidence="6 7">
    <name type="scientific">Sphingobacterium kyonggiense</name>
    <dbReference type="NCBI Taxonomy" id="714075"/>
    <lineage>
        <taxon>Bacteria</taxon>
        <taxon>Pseudomonadati</taxon>
        <taxon>Bacteroidota</taxon>
        <taxon>Sphingobacteriia</taxon>
        <taxon>Sphingobacteriales</taxon>
        <taxon>Sphingobacteriaceae</taxon>
        <taxon>Sphingobacterium</taxon>
    </lineage>
</organism>
<reference evidence="7" key="1">
    <citation type="journal article" date="2019" name="Int. J. Syst. Evol. Microbiol.">
        <title>The Global Catalogue of Microorganisms (GCM) 10K type strain sequencing project: providing services to taxonomists for standard genome sequencing and annotation.</title>
        <authorList>
            <consortium name="The Broad Institute Genomics Platform"/>
            <consortium name="The Broad Institute Genome Sequencing Center for Infectious Disease"/>
            <person name="Wu L."/>
            <person name="Ma J."/>
        </authorList>
    </citation>
    <scope>NUCLEOTIDE SEQUENCE [LARGE SCALE GENOMIC DNA]</scope>
    <source>
        <strain evidence="7">JCM 16704</strain>
    </source>
</reference>
<feature type="transmembrane region" description="Helical" evidence="5">
    <location>
        <begin position="27"/>
        <end position="45"/>
    </location>
</feature>
<feature type="transmembrane region" description="Helical" evidence="5">
    <location>
        <begin position="57"/>
        <end position="80"/>
    </location>
</feature>
<comment type="subcellular location">
    <subcellularLocation>
        <location evidence="1">Membrane</location>
        <topology evidence="1">Multi-pass membrane protein</topology>
    </subcellularLocation>
</comment>
<evidence type="ECO:0000256" key="4">
    <source>
        <dbReference type="ARBA" id="ARBA00023136"/>
    </source>
</evidence>
<comment type="caution">
    <text evidence="6">The sequence shown here is derived from an EMBL/GenBank/DDBJ whole genome shotgun (WGS) entry which is preliminary data.</text>
</comment>